<feature type="domain" description="SIP-like Rossmann fold" evidence="1">
    <location>
        <begin position="126"/>
        <end position="237"/>
    </location>
</feature>
<evidence type="ECO:0000313" key="2">
    <source>
        <dbReference type="EMBL" id="TSJ43712.1"/>
    </source>
</evidence>
<dbReference type="AlphaFoldDB" id="A0A556MV36"/>
<dbReference type="PANTHER" id="PTHR30157:SF0">
    <property type="entry name" value="NADPH-DEPENDENT FERRIC-CHELATE REDUCTASE"/>
    <property type="match status" value="1"/>
</dbReference>
<dbReference type="Gene3D" id="2.40.30.10">
    <property type="entry name" value="Translation factors"/>
    <property type="match status" value="1"/>
</dbReference>
<keyword evidence="3" id="KW-1185">Reference proteome</keyword>
<organism evidence="2 3">
    <name type="scientific">Mucilaginibacter corticis</name>
    <dbReference type="NCBI Taxonomy" id="2597670"/>
    <lineage>
        <taxon>Bacteria</taxon>
        <taxon>Pseudomonadati</taxon>
        <taxon>Bacteroidota</taxon>
        <taxon>Sphingobacteriia</taxon>
        <taxon>Sphingobacteriales</taxon>
        <taxon>Sphingobacteriaceae</taxon>
        <taxon>Mucilaginibacter</taxon>
    </lineage>
</organism>
<dbReference type="InterPro" id="IPR017938">
    <property type="entry name" value="Riboflavin_synthase-like_b-brl"/>
</dbReference>
<accession>A0A556MV36</accession>
<name>A0A556MV36_9SPHI</name>
<comment type="caution">
    <text evidence="2">The sequence shown here is derived from an EMBL/GenBank/DDBJ whole genome shotgun (WGS) entry which is preliminary data.</text>
</comment>
<dbReference type="InterPro" id="IPR039374">
    <property type="entry name" value="SIP_fam"/>
</dbReference>
<dbReference type="RefSeq" id="WP_144247278.1">
    <property type="nucleotide sequence ID" value="NZ_VLPK01000001.1"/>
</dbReference>
<reference evidence="2 3" key="1">
    <citation type="submission" date="2019-07" db="EMBL/GenBank/DDBJ databases">
        <authorList>
            <person name="Huq M.A."/>
        </authorList>
    </citation>
    <scope>NUCLEOTIDE SEQUENCE [LARGE SCALE GENOMIC DNA]</scope>
    <source>
        <strain evidence="2 3">MAH-19</strain>
    </source>
</reference>
<evidence type="ECO:0000259" key="1">
    <source>
        <dbReference type="Pfam" id="PF04954"/>
    </source>
</evidence>
<dbReference type="SUPFAM" id="SSF63380">
    <property type="entry name" value="Riboflavin synthase domain-like"/>
    <property type="match status" value="1"/>
</dbReference>
<dbReference type="Proteomes" id="UP000318733">
    <property type="component" value="Unassembled WGS sequence"/>
</dbReference>
<gene>
    <name evidence="2" type="ORF">FO440_05850</name>
</gene>
<dbReference type="PANTHER" id="PTHR30157">
    <property type="entry name" value="FERRIC REDUCTASE, NADPH-DEPENDENT"/>
    <property type="match status" value="1"/>
</dbReference>
<proteinExistence type="predicted"/>
<sequence>METSTIQKLKRRAGSLFESKILGTGRVLDVRFWQPGTLIEIDLHLPNIDMTAWTEVPYIKFKVDALTYRDYTPSCWDAEICTCTIFVDAAHNGPGSNWARSLSKGNEVSYLKTGTSHQQPDALKTVIALGDESSLGHLLALQQMTVPVTRFAGAVAMNNEGHSKQFSEYFRSPLQTILRKDKYGHNSLMEWVIGQPYTLHDVAFYITGNDTMVAQLRKMLKQQGYTSSQINVKGFWS</sequence>
<dbReference type="InterPro" id="IPR007037">
    <property type="entry name" value="SIP_rossman_dom"/>
</dbReference>
<protein>
    <recommendedName>
        <fullName evidence="1">SIP-like Rossmann fold domain-containing protein</fullName>
    </recommendedName>
</protein>
<dbReference type="EMBL" id="VLPK01000001">
    <property type="protein sequence ID" value="TSJ43712.1"/>
    <property type="molecule type" value="Genomic_DNA"/>
</dbReference>
<dbReference type="OrthoDB" id="649820at2"/>
<dbReference type="Pfam" id="PF04954">
    <property type="entry name" value="SIP"/>
    <property type="match status" value="1"/>
</dbReference>
<evidence type="ECO:0000313" key="3">
    <source>
        <dbReference type="Proteomes" id="UP000318733"/>
    </source>
</evidence>